<evidence type="ECO:0000256" key="2">
    <source>
        <dbReference type="ARBA" id="ARBA00022679"/>
    </source>
</evidence>
<dbReference type="Pfam" id="PF13439">
    <property type="entry name" value="Glyco_transf_4"/>
    <property type="match status" value="1"/>
</dbReference>
<dbReference type="Gene3D" id="3.40.50.2000">
    <property type="entry name" value="Glycogen Phosphorylase B"/>
    <property type="match status" value="2"/>
</dbReference>
<dbReference type="Pfam" id="PF00534">
    <property type="entry name" value="Glycos_transf_1"/>
    <property type="match status" value="1"/>
</dbReference>
<dbReference type="EMBL" id="CP165735">
    <property type="protein sequence ID" value="XDV72371.1"/>
    <property type="molecule type" value="Genomic_DNA"/>
</dbReference>
<dbReference type="AlphaFoldDB" id="A0AB39YRY2"/>
<name>A0AB39YRY2_9MICC</name>
<dbReference type="PANTHER" id="PTHR12526:SF595">
    <property type="entry name" value="BLL5217 PROTEIN"/>
    <property type="match status" value="1"/>
</dbReference>
<evidence type="ECO:0000259" key="3">
    <source>
        <dbReference type="Pfam" id="PF00534"/>
    </source>
</evidence>
<keyword evidence="1" id="KW-0328">Glycosyltransferase</keyword>
<gene>
    <name evidence="5" type="ORF">ABQM86_04095</name>
</gene>
<dbReference type="GO" id="GO:0016757">
    <property type="term" value="F:glycosyltransferase activity"/>
    <property type="evidence" value="ECO:0007669"/>
    <property type="project" value="UniProtKB-KW"/>
</dbReference>
<dbReference type="PANTHER" id="PTHR12526">
    <property type="entry name" value="GLYCOSYLTRANSFERASE"/>
    <property type="match status" value="1"/>
</dbReference>
<sequence length="357" mass="37966">MRIGLIVGPWFTVPPEKYGGTERVVDALARALADAGHDVLLATASDSTCPVPQVPGFGPSAPEELGQTASELGHVIRAYAQMQDMDVIHDHTLAGPLYAHRPAGIPVVTTIHGPLSPIYSPLYRAMAQDTAIIAISHDQCSRTRDVPVTAVIHHGIDLSAVSIGSGAGGYACFVGRMCPDKGLLEAVAVAREAGVPLKIAAKMHAKDEQEYFRDVVRPALGNQEEFLGELSDPEKFELMGDALALINPIQWHEPFGLVMIEALATGTPVLATPMGAAPEIVRHGITGFVGSPSELAACVERVPFLSRDACRRSVEESFSSARMAADHLDLYAKVIEQFSAGPLSGGSLLQENQRQAL</sequence>
<dbReference type="RefSeq" id="WP_207596206.1">
    <property type="nucleotide sequence ID" value="NZ_CP165735.1"/>
</dbReference>
<protein>
    <submittedName>
        <fullName evidence="5">Glycosyltransferase family 4 protein</fullName>
    </submittedName>
</protein>
<organism evidence="5">
    <name type="scientific">Paenarthrobacter sp. AMU7</name>
    <dbReference type="NCBI Taxonomy" id="3162492"/>
    <lineage>
        <taxon>Bacteria</taxon>
        <taxon>Bacillati</taxon>
        <taxon>Actinomycetota</taxon>
        <taxon>Actinomycetes</taxon>
        <taxon>Micrococcales</taxon>
        <taxon>Micrococcaceae</taxon>
        <taxon>Paenarthrobacter</taxon>
    </lineage>
</organism>
<evidence type="ECO:0000256" key="1">
    <source>
        <dbReference type="ARBA" id="ARBA00022676"/>
    </source>
</evidence>
<dbReference type="CDD" id="cd03802">
    <property type="entry name" value="GT4_AviGT4-like"/>
    <property type="match status" value="1"/>
</dbReference>
<dbReference type="InterPro" id="IPR001296">
    <property type="entry name" value="Glyco_trans_1"/>
</dbReference>
<evidence type="ECO:0000259" key="4">
    <source>
        <dbReference type="Pfam" id="PF13439"/>
    </source>
</evidence>
<reference evidence="5" key="1">
    <citation type="submission" date="2024-07" db="EMBL/GenBank/DDBJ databases">
        <authorList>
            <person name="Li J."/>
            <person name="Wei H."/>
            <person name="Ma J."/>
        </authorList>
    </citation>
    <scope>NUCLEOTIDE SEQUENCE</scope>
    <source>
        <strain evidence="5">AMU7</strain>
    </source>
</reference>
<evidence type="ECO:0000313" key="5">
    <source>
        <dbReference type="EMBL" id="XDV72371.1"/>
    </source>
</evidence>
<feature type="domain" description="Glycosyl transferase family 1" evidence="3">
    <location>
        <begin position="170"/>
        <end position="308"/>
    </location>
</feature>
<proteinExistence type="predicted"/>
<dbReference type="InterPro" id="IPR028098">
    <property type="entry name" value="Glyco_trans_4-like_N"/>
</dbReference>
<accession>A0AB39YRY2</accession>
<feature type="domain" description="Glycosyltransferase subfamily 4-like N-terminal" evidence="4">
    <location>
        <begin position="18"/>
        <end position="159"/>
    </location>
</feature>
<dbReference type="SUPFAM" id="SSF53756">
    <property type="entry name" value="UDP-Glycosyltransferase/glycogen phosphorylase"/>
    <property type="match status" value="1"/>
</dbReference>
<keyword evidence="2" id="KW-0808">Transferase</keyword>